<name>A0ABQ5HPN0_9ASTR</name>
<feature type="compositionally biased region" description="Polar residues" evidence="1">
    <location>
        <begin position="134"/>
        <end position="146"/>
    </location>
</feature>
<feature type="region of interest" description="Disordered" evidence="1">
    <location>
        <begin position="118"/>
        <end position="146"/>
    </location>
</feature>
<protein>
    <submittedName>
        <fullName evidence="2">Uncharacterized protein</fullName>
    </submittedName>
</protein>
<reference evidence="2" key="1">
    <citation type="journal article" date="2022" name="Int. J. Mol. Sci.">
        <title>Draft Genome of Tanacetum Coccineum: Genomic Comparison of Closely Related Tanacetum-Family Plants.</title>
        <authorList>
            <person name="Yamashiro T."/>
            <person name="Shiraishi A."/>
            <person name="Nakayama K."/>
            <person name="Satake H."/>
        </authorList>
    </citation>
    <scope>NUCLEOTIDE SEQUENCE</scope>
</reference>
<comment type="caution">
    <text evidence="2">The sequence shown here is derived from an EMBL/GenBank/DDBJ whole genome shotgun (WGS) entry which is preliminary data.</text>
</comment>
<evidence type="ECO:0000256" key="1">
    <source>
        <dbReference type="SAM" id="MobiDB-lite"/>
    </source>
</evidence>
<evidence type="ECO:0000313" key="2">
    <source>
        <dbReference type="EMBL" id="GJT89822.1"/>
    </source>
</evidence>
<dbReference type="Proteomes" id="UP001151760">
    <property type="component" value="Unassembled WGS sequence"/>
</dbReference>
<evidence type="ECO:0000313" key="3">
    <source>
        <dbReference type="Proteomes" id="UP001151760"/>
    </source>
</evidence>
<proteinExistence type="predicted"/>
<accession>A0ABQ5HPN0</accession>
<dbReference type="EMBL" id="BQNB010019863">
    <property type="protein sequence ID" value="GJT89822.1"/>
    <property type="molecule type" value="Genomic_DNA"/>
</dbReference>
<keyword evidence="3" id="KW-1185">Reference proteome</keyword>
<gene>
    <name evidence="2" type="ORF">Tco_1078667</name>
</gene>
<organism evidence="2 3">
    <name type="scientific">Tanacetum coccineum</name>
    <dbReference type="NCBI Taxonomy" id="301880"/>
    <lineage>
        <taxon>Eukaryota</taxon>
        <taxon>Viridiplantae</taxon>
        <taxon>Streptophyta</taxon>
        <taxon>Embryophyta</taxon>
        <taxon>Tracheophyta</taxon>
        <taxon>Spermatophyta</taxon>
        <taxon>Magnoliopsida</taxon>
        <taxon>eudicotyledons</taxon>
        <taxon>Gunneridae</taxon>
        <taxon>Pentapetalae</taxon>
        <taxon>asterids</taxon>
        <taxon>campanulids</taxon>
        <taxon>Asterales</taxon>
        <taxon>Asteraceae</taxon>
        <taxon>Asteroideae</taxon>
        <taxon>Anthemideae</taxon>
        <taxon>Anthemidinae</taxon>
        <taxon>Tanacetum</taxon>
    </lineage>
</organism>
<sequence>MIMHSDRKPPLALRYLFRLRTRRPQIEPGPEDERAGQKSIVYLDAVFGFDFVTCPLPWLFKLSQFLRIHQRIVILFDYTPASLDYSLASETESDPSKDPSSDHIPPLPAISPFLSLVDDTTDSDTSDTPPSPTHGTPFTEITSSTQRSPIIPRRRVMILAPRQPIPHGRPYCYHLNGPIHMITARKRVGPLPIQQLNFYLPSSRTV</sequence>
<reference evidence="2" key="2">
    <citation type="submission" date="2022-01" db="EMBL/GenBank/DDBJ databases">
        <authorList>
            <person name="Yamashiro T."/>
            <person name="Shiraishi A."/>
            <person name="Satake H."/>
            <person name="Nakayama K."/>
        </authorList>
    </citation>
    <scope>NUCLEOTIDE SEQUENCE</scope>
</reference>